<gene>
    <name evidence="3" type="ORF">BUALT_Bualt16G0020100</name>
</gene>
<dbReference type="SMART" id="SM01054">
    <property type="entry name" value="CaM_binding"/>
    <property type="match status" value="1"/>
</dbReference>
<feature type="region of interest" description="Disordered" evidence="1">
    <location>
        <begin position="136"/>
        <end position="356"/>
    </location>
</feature>
<evidence type="ECO:0000259" key="2">
    <source>
        <dbReference type="SMART" id="SM01054"/>
    </source>
</evidence>
<feature type="compositionally biased region" description="Basic and acidic residues" evidence="1">
    <location>
        <begin position="169"/>
        <end position="186"/>
    </location>
</feature>
<feature type="compositionally biased region" description="Polar residues" evidence="1">
    <location>
        <begin position="322"/>
        <end position="335"/>
    </location>
</feature>
<evidence type="ECO:0000313" key="4">
    <source>
        <dbReference type="Proteomes" id="UP000826271"/>
    </source>
</evidence>
<dbReference type="InterPro" id="IPR012417">
    <property type="entry name" value="CaM-bd_dom_pln"/>
</dbReference>
<evidence type="ECO:0000256" key="1">
    <source>
        <dbReference type="SAM" id="MobiDB-lite"/>
    </source>
</evidence>
<sequence>MGEESIDPLVIPQKNEEESTFMAEESIDPLVIPQKNEESTFMAEESIDPLVIPQISEFDGGNLSENSAENPGSLSNEHNNHAHNSRSSIGSNHTGDSSKSYSIEKPDSPQIKRIVPRYLRASTGSCHDFCKYGRKHVSEEKPWKPLRKRSTKPSSNELNSVQISISGKQMKEKVNKKHSPEVKPSLETKSCSPKVKTSLDAKTYSPRQNGLSSNGPRLSKYKPSPIKKSPSSGPPEIMKMGFGILLPSEKGEVQVKEGCSVDNKMSTTEKKTDDQPVESFSSVKPKEQVKAKPSSSSDKSDSGKGKMIASRAYAKKTLPPSVATSSTKISPNKIASNKARKTGKIRLASPLKGRNAIHEVETEMSQKEVPEKTLHVIMSGTEDNGLKKNTSLSHTKSQSLPVVEENDADIELVGNEEKNVSIEIVNVQPVKENHKKTLRKSKMVVSEDKYKSPVKLKFRSGKVVDLQSDNNIPRRLKFRRARVGNNEAANEFVSNKTESAEIGKVQLVKENQNKTILRKNKFVVSEDKYRSPIKLIRTVKVAGPQSDTNIPLRLKFRRAKPARTEDAKGDTSRRIFRKGAVKNGAVGAVLPSEKVILKRQNVQGKKDAQGLFNNVIEETASKLVESRKSKVKALVGAFETVISLQECKPST</sequence>
<organism evidence="3 4">
    <name type="scientific">Buddleja alternifolia</name>
    <dbReference type="NCBI Taxonomy" id="168488"/>
    <lineage>
        <taxon>Eukaryota</taxon>
        <taxon>Viridiplantae</taxon>
        <taxon>Streptophyta</taxon>
        <taxon>Embryophyta</taxon>
        <taxon>Tracheophyta</taxon>
        <taxon>Spermatophyta</taxon>
        <taxon>Magnoliopsida</taxon>
        <taxon>eudicotyledons</taxon>
        <taxon>Gunneridae</taxon>
        <taxon>Pentapetalae</taxon>
        <taxon>asterids</taxon>
        <taxon>lamiids</taxon>
        <taxon>Lamiales</taxon>
        <taxon>Scrophulariaceae</taxon>
        <taxon>Buddlejeae</taxon>
        <taxon>Buddleja</taxon>
    </lineage>
</organism>
<protein>
    <recommendedName>
        <fullName evidence="2">Calmodulin-binding domain-containing protein</fullName>
    </recommendedName>
</protein>
<feature type="compositionally biased region" description="Low complexity" evidence="1">
    <location>
        <begin position="221"/>
        <end position="235"/>
    </location>
</feature>
<feature type="compositionally biased region" description="Polar residues" evidence="1">
    <location>
        <begin position="63"/>
        <end position="77"/>
    </location>
</feature>
<feature type="compositionally biased region" description="Polar residues" evidence="1">
    <location>
        <begin position="85"/>
        <end position="101"/>
    </location>
</feature>
<accession>A0AAV6WEK6</accession>
<dbReference type="EMBL" id="WHWC01000016">
    <property type="protein sequence ID" value="KAG8366937.1"/>
    <property type="molecule type" value="Genomic_DNA"/>
</dbReference>
<dbReference type="PANTHER" id="PTHR33349:SF1">
    <property type="entry name" value="EMB|CAB62594.1"/>
    <property type="match status" value="1"/>
</dbReference>
<feature type="domain" description="Calmodulin-binding" evidence="2">
    <location>
        <begin position="530"/>
        <end position="643"/>
    </location>
</feature>
<feature type="compositionally biased region" description="Polar residues" evidence="1">
    <location>
        <begin position="152"/>
        <end position="167"/>
    </location>
</feature>
<feature type="compositionally biased region" description="Polar residues" evidence="1">
    <location>
        <begin position="205"/>
        <end position="216"/>
    </location>
</feature>
<feature type="region of interest" description="Disordered" evidence="1">
    <location>
        <begin position="1"/>
        <end position="27"/>
    </location>
</feature>
<evidence type="ECO:0000313" key="3">
    <source>
        <dbReference type="EMBL" id="KAG8366937.1"/>
    </source>
</evidence>
<proteinExistence type="predicted"/>
<dbReference type="Proteomes" id="UP000826271">
    <property type="component" value="Unassembled WGS sequence"/>
</dbReference>
<reference evidence="3" key="1">
    <citation type="submission" date="2019-10" db="EMBL/GenBank/DDBJ databases">
        <authorList>
            <person name="Zhang R."/>
            <person name="Pan Y."/>
            <person name="Wang J."/>
            <person name="Ma R."/>
            <person name="Yu S."/>
        </authorList>
    </citation>
    <scope>NUCLEOTIDE SEQUENCE</scope>
    <source>
        <strain evidence="3">LA-IB0</strain>
        <tissue evidence="3">Leaf</tissue>
    </source>
</reference>
<feature type="region of interest" description="Disordered" evidence="1">
    <location>
        <begin position="53"/>
        <end position="116"/>
    </location>
</feature>
<name>A0AAV6WEK6_9LAMI</name>
<comment type="caution">
    <text evidence="3">The sequence shown here is derived from an EMBL/GenBank/DDBJ whole genome shotgun (WGS) entry which is preliminary data.</text>
</comment>
<dbReference type="GO" id="GO:0005516">
    <property type="term" value="F:calmodulin binding"/>
    <property type="evidence" value="ECO:0007669"/>
    <property type="project" value="InterPro"/>
</dbReference>
<dbReference type="Pfam" id="PF07839">
    <property type="entry name" value="CaM_binding"/>
    <property type="match status" value="1"/>
</dbReference>
<dbReference type="PANTHER" id="PTHR33349">
    <property type="entry name" value="EMB|CAB62594.1"/>
    <property type="match status" value="1"/>
</dbReference>
<keyword evidence="4" id="KW-1185">Reference proteome</keyword>
<dbReference type="AlphaFoldDB" id="A0AAV6WEK6"/>